<evidence type="ECO:0000256" key="6">
    <source>
        <dbReference type="ARBA" id="ARBA00023242"/>
    </source>
</evidence>
<organism evidence="9 10">
    <name type="scientific">Chilo suppressalis</name>
    <name type="common">Asiatic rice borer moth</name>
    <dbReference type="NCBI Taxonomy" id="168631"/>
    <lineage>
        <taxon>Eukaryota</taxon>
        <taxon>Metazoa</taxon>
        <taxon>Ecdysozoa</taxon>
        <taxon>Arthropoda</taxon>
        <taxon>Hexapoda</taxon>
        <taxon>Insecta</taxon>
        <taxon>Pterygota</taxon>
        <taxon>Neoptera</taxon>
        <taxon>Endopterygota</taxon>
        <taxon>Lepidoptera</taxon>
        <taxon>Glossata</taxon>
        <taxon>Ditrysia</taxon>
        <taxon>Pyraloidea</taxon>
        <taxon>Crambidae</taxon>
        <taxon>Crambinae</taxon>
        <taxon>Chilo</taxon>
    </lineage>
</organism>
<gene>
    <name evidence="9" type="ORF">CHILSU_LOCUS7467</name>
</gene>
<accession>A0ABN8BBS0</accession>
<dbReference type="PANTHER" id="PTHR24394:SF29">
    <property type="entry name" value="MYONEURIN"/>
    <property type="match status" value="1"/>
</dbReference>
<dbReference type="PROSITE" id="PS00028">
    <property type="entry name" value="ZINC_FINGER_C2H2_1"/>
    <property type="match status" value="6"/>
</dbReference>
<feature type="domain" description="C2H2-type" evidence="8">
    <location>
        <begin position="162"/>
        <end position="193"/>
    </location>
</feature>
<feature type="domain" description="C2H2-type" evidence="8">
    <location>
        <begin position="214"/>
        <end position="242"/>
    </location>
</feature>
<comment type="subcellular location">
    <subcellularLocation>
        <location evidence="1">Nucleus</location>
    </subcellularLocation>
</comment>
<evidence type="ECO:0000256" key="3">
    <source>
        <dbReference type="ARBA" id="ARBA00022737"/>
    </source>
</evidence>
<dbReference type="EMBL" id="OU963920">
    <property type="protein sequence ID" value="CAH0404154.1"/>
    <property type="molecule type" value="Genomic_DNA"/>
</dbReference>
<dbReference type="PROSITE" id="PS50157">
    <property type="entry name" value="ZINC_FINGER_C2H2_2"/>
    <property type="match status" value="6"/>
</dbReference>
<dbReference type="Proteomes" id="UP001153292">
    <property type="component" value="Chromosome 27"/>
</dbReference>
<evidence type="ECO:0000259" key="8">
    <source>
        <dbReference type="PROSITE" id="PS50157"/>
    </source>
</evidence>
<evidence type="ECO:0000256" key="4">
    <source>
        <dbReference type="ARBA" id="ARBA00022771"/>
    </source>
</evidence>
<evidence type="ECO:0000256" key="1">
    <source>
        <dbReference type="ARBA" id="ARBA00004123"/>
    </source>
</evidence>
<dbReference type="Gene3D" id="3.30.160.60">
    <property type="entry name" value="Classic Zinc Finger"/>
    <property type="match status" value="4"/>
</dbReference>
<dbReference type="PANTHER" id="PTHR24394">
    <property type="entry name" value="ZINC FINGER PROTEIN"/>
    <property type="match status" value="1"/>
</dbReference>
<evidence type="ECO:0000313" key="9">
    <source>
        <dbReference type="EMBL" id="CAH0404154.1"/>
    </source>
</evidence>
<keyword evidence="6" id="KW-0539">Nucleus</keyword>
<feature type="domain" description="C2H2-type" evidence="8">
    <location>
        <begin position="299"/>
        <end position="326"/>
    </location>
</feature>
<proteinExistence type="predicted"/>
<reference evidence="9" key="1">
    <citation type="submission" date="2021-12" db="EMBL/GenBank/DDBJ databases">
        <authorList>
            <person name="King R."/>
        </authorList>
    </citation>
    <scope>NUCLEOTIDE SEQUENCE</scope>
</reference>
<keyword evidence="4 7" id="KW-0863">Zinc-finger</keyword>
<keyword evidence="2" id="KW-0479">Metal-binding</keyword>
<dbReference type="InterPro" id="IPR013087">
    <property type="entry name" value="Znf_C2H2_type"/>
</dbReference>
<keyword evidence="5" id="KW-0862">Zinc</keyword>
<evidence type="ECO:0000256" key="5">
    <source>
        <dbReference type="ARBA" id="ARBA00022833"/>
    </source>
</evidence>
<sequence length="442" mass="50495">MSGQRVRFVNTIPLPKVVIKEEILSEDDEEVHCCKICSKRFVSPMALRNHAMMEHYEAFATGDPSEWTDPFGGKQQDTKTTKGKLQKVEDQSIEGKTKEFLSSMAEGKITSLASPNVDYIIIKDGDLDIGDRKRKRLVKVDKPIKDVPAKRSKEPQVITGPFECVESGSCHRIFFSCCEYSTHYRDEHTRRRKGLRCQVCEKPLSPEGESPFPYMCDVCGVGFNASKELSEHVSAAHVKLRPYQCEVCPKRFTQQAGVQQHMRMHTGDRPFSCTYCPKAFTQKSGLDQHLRIHTKVKPYRCVICTKAFCQSIHLKQHMRTHTNVSPFQCGICSQRFKQSSHLNYHLRNHNPAKMTEEQKIKYAELIGMMGISSDAIEVEVTPLEDHELEEVETEETIVTEEISNGISQEEQQAAEQSVEVWDKDVYVLSEEGQEKWTVQLVE</sequence>
<dbReference type="InterPro" id="IPR036236">
    <property type="entry name" value="Znf_C2H2_sf"/>
</dbReference>
<protein>
    <recommendedName>
        <fullName evidence="8">C2H2-type domain-containing protein</fullName>
    </recommendedName>
</protein>
<dbReference type="SMART" id="SM00355">
    <property type="entry name" value="ZnF_C2H2"/>
    <property type="match status" value="7"/>
</dbReference>
<evidence type="ECO:0000313" key="10">
    <source>
        <dbReference type="Proteomes" id="UP001153292"/>
    </source>
</evidence>
<dbReference type="Pfam" id="PF00096">
    <property type="entry name" value="zf-C2H2"/>
    <property type="match status" value="4"/>
</dbReference>
<keyword evidence="10" id="KW-1185">Reference proteome</keyword>
<evidence type="ECO:0000256" key="2">
    <source>
        <dbReference type="ARBA" id="ARBA00022723"/>
    </source>
</evidence>
<feature type="domain" description="C2H2-type" evidence="8">
    <location>
        <begin position="327"/>
        <end position="354"/>
    </location>
</feature>
<name>A0ABN8BBS0_CHISP</name>
<dbReference type="SUPFAM" id="SSF57667">
    <property type="entry name" value="beta-beta-alpha zinc fingers"/>
    <property type="match status" value="3"/>
</dbReference>
<keyword evidence="3" id="KW-0677">Repeat</keyword>
<feature type="domain" description="C2H2-type" evidence="8">
    <location>
        <begin position="271"/>
        <end position="298"/>
    </location>
</feature>
<feature type="domain" description="C2H2-type" evidence="8">
    <location>
        <begin position="243"/>
        <end position="270"/>
    </location>
</feature>
<evidence type="ECO:0000256" key="7">
    <source>
        <dbReference type="PROSITE-ProRule" id="PRU00042"/>
    </source>
</evidence>